<accession>A0ABX2GEJ7</accession>
<organism evidence="2 3">
    <name type="scientific">Fusicatenibacter saccharivorans</name>
    <dbReference type="NCBI Taxonomy" id="1150298"/>
    <lineage>
        <taxon>Bacteria</taxon>
        <taxon>Bacillati</taxon>
        <taxon>Bacillota</taxon>
        <taxon>Clostridia</taxon>
        <taxon>Lachnospirales</taxon>
        <taxon>Lachnospiraceae</taxon>
        <taxon>Fusicatenibacter</taxon>
    </lineage>
</organism>
<dbReference type="Proteomes" id="UP000768180">
    <property type="component" value="Unassembled WGS sequence"/>
</dbReference>
<dbReference type="CDD" id="cd01392">
    <property type="entry name" value="HTH_LacI"/>
    <property type="match status" value="1"/>
</dbReference>
<sequence length="120" mass="13337">MGNVKLKDIPEALNVSTVTVSNAFAGRKGVSEEVRSQVVAKAKELGYDLKKYTNKRQGFTIGVIVSEQCLELGVSFYWSMYQKVAYAASKSQSVTMLEALGQENEEKGLNIKKYCIRYAI</sequence>
<dbReference type="Gene3D" id="1.10.260.40">
    <property type="entry name" value="lambda repressor-like DNA-binding domains"/>
    <property type="match status" value="1"/>
</dbReference>
<evidence type="ECO:0000313" key="3">
    <source>
        <dbReference type="Proteomes" id="UP000768180"/>
    </source>
</evidence>
<dbReference type="PROSITE" id="PS50932">
    <property type="entry name" value="HTH_LACI_2"/>
    <property type="match status" value="1"/>
</dbReference>
<evidence type="ECO:0000313" key="2">
    <source>
        <dbReference type="EMBL" id="NSE16206.1"/>
    </source>
</evidence>
<dbReference type="EMBL" id="JAAITQ010000010">
    <property type="protein sequence ID" value="NSE16206.1"/>
    <property type="molecule type" value="Genomic_DNA"/>
</dbReference>
<proteinExistence type="predicted"/>
<keyword evidence="3" id="KW-1185">Reference proteome</keyword>
<protein>
    <submittedName>
        <fullName evidence="2">LacI family transcriptional regulator</fullName>
    </submittedName>
</protein>
<dbReference type="SUPFAM" id="SSF47413">
    <property type="entry name" value="lambda repressor-like DNA-binding domains"/>
    <property type="match status" value="1"/>
</dbReference>
<dbReference type="SMART" id="SM00354">
    <property type="entry name" value="HTH_LACI"/>
    <property type="match status" value="1"/>
</dbReference>
<evidence type="ECO:0000259" key="1">
    <source>
        <dbReference type="PROSITE" id="PS50932"/>
    </source>
</evidence>
<feature type="domain" description="HTH lacI-type" evidence="1">
    <location>
        <begin position="4"/>
        <end position="47"/>
    </location>
</feature>
<dbReference type="RefSeq" id="WP_022462885.1">
    <property type="nucleotide sequence ID" value="NZ_JAAINI010000007.1"/>
</dbReference>
<gene>
    <name evidence="2" type="ORF">G5B05_07220</name>
</gene>
<dbReference type="InterPro" id="IPR010982">
    <property type="entry name" value="Lambda_DNA-bd_dom_sf"/>
</dbReference>
<comment type="caution">
    <text evidence="2">The sequence shown here is derived from an EMBL/GenBank/DDBJ whole genome shotgun (WGS) entry which is preliminary data.</text>
</comment>
<dbReference type="InterPro" id="IPR000843">
    <property type="entry name" value="HTH_LacI"/>
</dbReference>
<dbReference type="Pfam" id="PF00356">
    <property type="entry name" value="LacI"/>
    <property type="match status" value="1"/>
</dbReference>
<reference evidence="2 3" key="1">
    <citation type="journal article" date="2020" name="Cell Host Microbe">
        <title>Functional and Genomic Variation between Human-Derived Isolates of Lachnospiraceae Reveals Inter- and Intra-Species Diversity.</title>
        <authorList>
            <person name="Sorbara M.T."/>
            <person name="Littmann E.R."/>
            <person name="Fontana E."/>
            <person name="Moody T.U."/>
            <person name="Kohout C.E."/>
            <person name="Gjonbalaj M."/>
            <person name="Eaton V."/>
            <person name="Seok R."/>
            <person name="Leiner I.M."/>
            <person name="Pamer E.G."/>
        </authorList>
    </citation>
    <scope>NUCLEOTIDE SEQUENCE [LARGE SCALE GENOMIC DNA]</scope>
    <source>
        <strain evidence="2 3">MSK.14.54</strain>
    </source>
</reference>
<name>A0ABX2GEJ7_9FIRM</name>